<evidence type="ECO:0000256" key="5">
    <source>
        <dbReference type="ARBA" id="ARBA00022553"/>
    </source>
</evidence>
<evidence type="ECO:0000256" key="4">
    <source>
        <dbReference type="ARBA" id="ARBA00022540"/>
    </source>
</evidence>
<evidence type="ECO:0000256" key="2">
    <source>
        <dbReference type="ARBA" id="ARBA00005775"/>
    </source>
</evidence>
<evidence type="ECO:0000256" key="3">
    <source>
        <dbReference type="ARBA" id="ARBA00022490"/>
    </source>
</evidence>
<dbReference type="OrthoDB" id="6631006at2759"/>
<dbReference type="Gene3D" id="1.25.40.180">
    <property type="match status" value="3"/>
</dbReference>
<dbReference type="GO" id="GO:0003743">
    <property type="term" value="F:translation initiation factor activity"/>
    <property type="evidence" value="ECO:0007669"/>
    <property type="project" value="UniProtKB-KW"/>
</dbReference>
<dbReference type="InterPro" id="IPR003891">
    <property type="entry name" value="Initiation_fac_eIF4g_MI"/>
</dbReference>
<feature type="coiled-coil region" evidence="8">
    <location>
        <begin position="385"/>
        <end position="412"/>
    </location>
</feature>
<evidence type="ECO:0000256" key="6">
    <source>
        <dbReference type="ARBA" id="ARBA00022884"/>
    </source>
</evidence>
<protein>
    <recommendedName>
        <fullName evidence="10">MI domain-containing protein</fullName>
    </recommendedName>
</protein>
<comment type="subcellular location">
    <subcellularLocation>
        <location evidence="1">Cytoplasm</location>
    </subcellularLocation>
</comment>
<evidence type="ECO:0000313" key="12">
    <source>
        <dbReference type="Proteomes" id="UP000466442"/>
    </source>
</evidence>
<dbReference type="InterPro" id="IPR003890">
    <property type="entry name" value="MIF4G-like_typ-3"/>
</dbReference>
<feature type="region of interest" description="Disordered" evidence="9">
    <location>
        <begin position="1"/>
        <end position="161"/>
    </location>
</feature>
<comment type="similarity">
    <text evidence="2">Belongs to the eukaryotic initiation factor 4G family.</text>
</comment>
<feature type="compositionally biased region" description="Basic and acidic residues" evidence="9">
    <location>
        <begin position="808"/>
        <end position="829"/>
    </location>
</feature>
<dbReference type="GO" id="GO:0003729">
    <property type="term" value="F:mRNA binding"/>
    <property type="evidence" value="ECO:0007669"/>
    <property type="project" value="TreeGrafter"/>
</dbReference>
<feature type="compositionally biased region" description="Low complexity" evidence="9">
    <location>
        <begin position="309"/>
        <end position="323"/>
    </location>
</feature>
<dbReference type="AlphaFoldDB" id="A0A8S9WPQ0"/>
<feature type="compositionally biased region" description="Pro residues" evidence="9">
    <location>
        <begin position="97"/>
        <end position="125"/>
    </location>
</feature>
<comment type="caution">
    <text evidence="11">The sequence shown here is derived from an EMBL/GenBank/DDBJ whole genome shotgun (WGS) entry which is preliminary data.</text>
</comment>
<dbReference type="Pfam" id="PF21140">
    <property type="entry name" value="eIF4G1-like_eIF4E-bd"/>
    <property type="match status" value="1"/>
</dbReference>
<dbReference type="FunFam" id="1.25.40.180:FF:000020">
    <property type="entry name" value="Eukaryotic translation initiation factor subunit"/>
    <property type="match status" value="1"/>
</dbReference>
<dbReference type="SUPFAM" id="SSF48371">
    <property type="entry name" value="ARM repeat"/>
    <property type="match status" value="2"/>
</dbReference>
<feature type="region of interest" description="Disordered" evidence="9">
    <location>
        <begin position="283"/>
        <end position="354"/>
    </location>
</feature>
<sequence length="1196" mass="132988">MPQKRRSRSGRRSKSSSVPRSEDNSRRSSLAGQSTQESAQTNSAVPAPVQPADQPNLPLPPDSQMGKATQRPKQKKGGKVRGVDKGGTEMDAFVEPAPTPVAAPPARDPTPPPPREPTPPAPEPKALPVENSTAPVIEQLIQPEVESEETGSVDGDASTGTDMDAMVAAKNEENAKVSAAAAAAAANNNNNNITSNVEKEDGEVLVDGEVDEDESNDIKSMTIERTPSASQTLKYTYRDGQWSPVNREGKKVYDRDFLLEIKNSTLARQKPEFTLELDIFRDKPYDHPANNNRKNIHGSLSMGSRTDNPSPYRSSGSSSQRGPMMKMSGRPDRGGPQRIGPSISQSGIRGMGGGKGGYISVNSQFMVREPEPILHKDPNGWKPTRLADNLELTEEQKQIEKLQKNVRGILNKLTPQKFDKLVGKILELPIDSEGHLREMVNLVFEKAVDEPSFSKAYADLCQCLQKKATPRVEENKEITTPPSVTFRKLLLNKCQEGFEKNKKDELDIAKRTKEIEETPDPEKKKELKLLLEEEERKIRRKSVGLVRFIGELYKLHMLTPKIMHGCITTLLSQVAEESLECLCKLLTTIGKELERESVKKEFDEYFTAMSRLAQKSNDSKVSSRIRFMLQDVIELRQKNWKPRRDENNPKTLEQIHKDVEREAIESALNNSIPMHQGPKRHPGDGRRNPRSNQDSDGWQTSGNKYRTNSSYTNTLEPSKLQHFTSKSDAGDANFSLGGSGAFSQWTSGASSKRLGGLPDSSRSGPPPTNNLSANRFAPLGQAESTDSRMKYSSPMGGKGKGVSGSTSLEKDSRSIGGMYRERDRDDNMRRMGSGPSSRENSRSRYAQPGHSPAGSLNSRVERDYHRSEHPSSRGGYQDNREATESRVPPASAPDLDESEGMRKADTIFDEWCANNNAEETLTTVGETFVGSNNIRLLVRSLLNKVMEGKPHSRSKFADLLVVILQDKKICSKKDVLTEFQSLIDIGDDMVVDIPFFWSFFGQIFAPLVSNEVISIDDLKESLEERPLENRAKVAAEVFKALQQNETTSVWTSSKAKLTDFVPDKEIDDFVESNNFWFLTGNAEPAEEWKKHRDNLAKILQADSDKAMDEAHAFLAKIEGTVSKKAFIEIVTMAVIKASLKDDKLVGRLINKFDKLILKYVDNTEELELICLFAIKKFVVTEATVGLTVLTETTSRH</sequence>
<feature type="region of interest" description="Disordered" evidence="9">
    <location>
        <begin position="747"/>
        <end position="899"/>
    </location>
</feature>
<dbReference type="PANTHER" id="PTHR23253:SF78">
    <property type="entry name" value="EUKARYOTIC TRANSLATION INITIATION FACTOR 4G1, ISOFORM B-RELATED"/>
    <property type="match status" value="1"/>
</dbReference>
<evidence type="ECO:0000313" key="11">
    <source>
        <dbReference type="EMBL" id="KAF6198194.1"/>
    </source>
</evidence>
<organism evidence="11 12">
    <name type="scientific">Apolygus lucorum</name>
    <name type="common">Small green plant bug</name>
    <name type="synonym">Lygocoris lucorum</name>
    <dbReference type="NCBI Taxonomy" id="248454"/>
    <lineage>
        <taxon>Eukaryota</taxon>
        <taxon>Metazoa</taxon>
        <taxon>Ecdysozoa</taxon>
        <taxon>Arthropoda</taxon>
        <taxon>Hexapoda</taxon>
        <taxon>Insecta</taxon>
        <taxon>Pterygota</taxon>
        <taxon>Neoptera</taxon>
        <taxon>Paraneoptera</taxon>
        <taxon>Hemiptera</taxon>
        <taxon>Heteroptera</taxon>
        <taxon>Panheteroptera</taxon>
        <taxon>Cimicomorpha</taxon>
        <taxon>Miridae</taxon>
        <taxon>Mirini</taxon>
        <taxon>Apolygus</taxon>
    </lineage>
</organism>
<dbReference type="Proteomes" id="UP000466442">
    <property type="component" value="Linkage Group LG16"/>
</dbReference>
<dbReference type="GO" id="GO:0016281">
    <property type="term" value="C:eukaryotic translation initiation factor 4F complex"/>
    <property type="evidence" value="ECO:0007669"/>
    <property type="project" value="TreeGrafter"/>
</dbReference>
<keyword evidence="3" id="KW-0963">Cytoplasm</keyword>
<feature type="compositionally biased region" description="Basic and acidic residues" evidence="9">
    <location>
        <begin position="859"/>
        <end position="871"/>
    </location>
</feature>
<evidence type="ECO:0000256" key="1">
    <source>
        <dbReference type="ARBA" id="ARBA00004496"/>
    </source>
</evidence>
<name>A0A8S9WPQ0_APOLU</name>
<evidence type="ECO:0000256" key="9">
    <source>
        <dbReference type="SAM" id="MobiDB-lite"/>
    </source>
</evidence>
<feature type="domain" description="MI" evidence="10">
    <location>
        <begin position="899"/>
        <end position="1023"/>
    </location>
</feature>
<keyword evidence="6" id="KW-0694">RNA-binding</keyword>
<feature type="region of interest" description="Disordered" evidence="9">
    <location>
        <begin position="667"/>
        <end position="712"/>
    </location>
</feature>
<keyword evidence="12" id="KW-1185">Reference proteome</keyword>
<evidence type="ECO:0000259" key="10">
    <source>
        <dbReference type="PROSITE" id="PS51366"/>
    </source>
</evidence>
<keyword evidence="4" id="KW-0396">Initiation factor</keyword>
<dbReference type="EMBL" id="WIXP02000016">
    <property type="protein sequence ID" value="KAF6198194.1"/>
    <property type="molecule type" value="Genomic_DNA"/>
</dbReference>
<gene>
    <name evidence="11" type="ORF">GE061_007941</name>
</gene>
<feature type="compositionally biased region" description="Low complexity" evidence="9">
    <location>
        <begin position="44"/>
        <end position="55"/>
    </location>
</feature>
<feature type="compositionally biased region" description="Polar residues" evidence="9">
    <location>
        <begin position="690"/>
        <end position="712"/>
    </location>
</feature>
<dbReference type="PROSITE" id="PS51366">
    <property type="entry name" value="MI"/>
    <property type="match status" value="1"/>
</dbReference>
<keyword evidence="5" id="KW-0597">Phosphoprotein</keyword>
<dbReference type="PANTHER" id="PTHR23253">
    <property type="entry name" value="EUKARYOTIC TRANSLATION INITIATION FACTOR 4 GAMMA"/>
    <property type="match status" value="1"/>
</dbReference>
<proteinExistence type="inferred from homology"/>
<dbReference type="SMART" id="SM00543">
    <property type="entry name" value="MIF4G"/>
    <property type="match status" value="1"/>
</dbReference>
<dbReference type="InterPro" id="IPR049485">
    <property type="entry name" value="eIF4G1-like_eIF4E-bd"/>
</dbReference>
<keyword evidence="8" id="KW-0175">Coiled coil</keyword>
<evidence type="ECO:0000256" key="8">
    <source>
        <dbReference type="SAM" id="Coils"/>
    </source>
</evidence>
<keyword evidence="7" id="KW-0648">Protein biosynthesis</keyword>
<feature type="compositionally biased region" description="Polar residues" evidence="9">
    <location>
        <begin position="27"/>
        <end position="43"/>
    </location>
</feature>
<evidence type="ECO:0000256" key="7">
    <source>
        <dbReference type="ARBA" id="ARBA00022917"/>
    </source>
</evidence>
<dbReference type="Pfam" id="PF02854">
    <property type="entry name" value="MIF4G"/>
    <property type="match status" value="1"/>
</dbReference>
<dbReference type="InterPro" id="IPR016024">
    <property type="entry name" value="ARM-type_fold"/>
</dbReference>
<dbReference type="GO" id="GO:0010494">
    <property type="term" value="C:cytoplasmic stress granule"/>
    <property type="evidence" value="ECO:0007669"/>
    <property type="project" value="UniProtKB-ARBA"/>
</dbReference>
<accession>A0A8S9WPQ0</accession>
<feature type="compositionally biased region" description="Basic residues" evidence="9">
    <location>
        <begin position="70"/>
        <end position="79"/>
    </location>
</feature>
<reference evidence="11" key="1">
    <citation type="journal article" date="2021" name="Mol. Ecol. Resour.">
        <title>Apolygus lucorum genome provides insights into omnivorousness and mesophyll feeding.</title>
        <authorList>
            <person name="Liu Y."/>
            <person name="Liu H."/>
            <person name="Wang H."/>
            <person name="Huang T."/>
            <person name="Liu B."/>
            <person name="Yang B."/>
            <person name="Yin L."/>
            <person name="Li B."/>
            <person name="Zhang Y."/>
            <person name="Zhang S."/>
            <person name="Jiang F."/>
            <person name="Zhang X."/>
            <person name="Ren Y."/>
            <person name="Wang B."/>
            <person name="Wang S."/>
            <person name="Lu Y."/>
            <person name="Wu K."/>
            <person name="Fan W."/>
            <person name="Wang G."/>
        </authorList>
    </citation>
    <scope>NUCLEOTIDE SEQUENCE</scope>
    <source>
        <strain evidence="11">12Hb</strain>
    </source>
</reference>
<feature type="compositionally biased region" description="Basic residues" evidence="9">
    <location>
        <begin position="1"/>
        <end position="14"/>
    </location>
</feature>